<name>A0A2H3E369_ARMGA</name>
<protein>
    <recommendedName>
        <fullName evidence="3">Reverse transcriptase zinc-binding domain-containing protein</fullName>
    </recommendedName>
</protein>
<dbReference type="STRING" id="47427.A0A2H3E369"/>
<organism evidence="1 2">
    <name type="scientific">Armillaria gallica</name>
    <name type="common">Bulbous honey fungus</name>
    <name type="synonym">Armillaria bulbosa</name>
    <dbReference type="NCBI Taxonomy" id="47427"/>
    <lineage>
        <taxon>Eukaryota</taxon>
        <taxon>Fungi</taxon>
        <taxon>Dikarya</taxon>
        <taxon>Basidiomycota</taxon>
        <taxon>Agaricomycotina</taxon>
        <taxon>Agaricomycetes</taxon>
        <taxon>Agaricomycetidae</taxon>
        <taxon>Agaricales</taxon>
        <taxon>Marasmiineae</taxon>
        <taxon>Physalacriaceae</taxon>
        <taxon>Armillaria</taxon>
    </lineage>
</organism>
<sequence>MFSGQNGLQSHLDVYSPWASRKGLLVNIAKTKAMAFGKLPDMLPIFTILGRLIEWTNKHKYLGVTFISSHADIFSQHYIEKEKSACHTANVTFTLVNYFGDLPPRERVSIYKSCIDPLLSFGVEVTVDVSASHSQILENVQVTYLRHLLSIQKRSIRAIMFTETGILPLPYRHILFVLCYLAHVLCLQEHRILTWCLESNVDLWVQGKACWLGDIAILSLESLLNPEDVNKLIKAVPQRCSDWAQNQIQSSAHLELMWDRVKCLRGGRLSSEPLLFRSYLLVCIWDHRVALTRLLMVSHTLAVEQGRWMTVRNSSVHVPRAFRLCRMCHDDVEDEIHILFTCS</sequence>
<gene>
    <name evidence="1" type="ORF">ARMGADRAFT_1101013</name>
</gene>
<dbReference type="AlphaFoldDB" id="A0A2H3E369"/>
<evidence type="ECO:0008006" key="3">
    <source>
        <dbReference type="Google" id="ProtNLM"/>
    </source>
</evidence>
<evidence type="ECO:0000313" key="1">
    <source>
        <dbReference type="EMBL" id="PBK94116.1"/>
    </source>
</evidence>
<feature type="non-terminal residue" evidence="1">
    <location>
        <position position="343"/>
    </location>
</feature>
<keyword evidence="2" id="KW-1185">Reference proteome</keyword>
<accession>A0A2H3E369</accession>
<dbReference type="Proteomes" id="UP000217790">
    <property type="component" value="Unassembled WGS sequence"/>
</dbReference>
<proteinExistence type="predicted"/>
<dbReference type="OrthoDB" id="2940247at2759"/>
<evidence type="ECO:0000313" key="2">
    <source>
        <dbReference type="Proteomes" id="UP000217790"/>
    </source>
</evidence>
<dbReference type="InParanoid" id="A0A2H3E369"/>
<dbReference type="EMBL" id="KZ293655">
    <property type="protein sequence ID" value="PBK94116.1"/>
    <property type="molecule type" value="Genomic_DNA"/>
</dbReference>
<reference evidence="2" key="1">
    <citation type="journal article" date="2017" name="Nat. Ecol. Evol.">
        <title>Genome expansion and lineage-specific genetic innovations in the forest pathogenic fungi Armillaria.</title>
        <authorList>
            <person name="Sipos G."/>
            <person name="Prasanna A.N."/>
            <person name="Walter M.C."/>
            <person name="O'Connor E."/>
            <person name="Balint B."/>
            <person name="Krizsan K."/>
            <person name="Kiss B."/>
            <person name="Hess J."/>
            <person name="Varga T."/>
            <person name="Slot J."/>
            <person name="Riley R."/>
            <person name="Boka B."/>
            <person name="Rigling D."/>
            <person name="Barry K."/>
            <person name="Lee J."/>
            <person name="Mihaltcheva S."/>
            <person name="LaButti K."/>
            <person name="Lipzen A."/>
            <person name="Waldron R."/>
            <person name="Moloney N.M."/>
            <person name="Sperisen C."/>
            <person name="Kredics L."/>
            <person name="Vagvoelgyi C."/>
            <person name="Patrignani A."/>
            <person name="Fitzpatrick D."/>
            <person name="Nagy I."/>
            <person name="Doyle S."/>
            <person name="Anderson J.B."/>
            <person name="Grigoriev I.V."/>
            <person name="Gueldener U."/>
            <person name="Muensterkoetter M."/>
            <person name="Nagy L.G."/>
        </authorList>
    </citation>
    <scope>NUCLEOTIDE SEQUENCE [LARGE SCALE GENOMIC DNA]</scope>
    <source>
        <strain evidence="2">Ar21-2</strain>
    </source>
</reference>